<name>A0A543BQB2_9MICO</name>
<dbReference type="EMBL" id="VFOX01000001">
    <property type="protein sequence ID" value="TQL87017.1"/>
    <property type="molecule type" value="Genomic_DNA"/>
</dbReference>
<evidence type="ECO:0000313" key="2">
    <source>
        <dbReference type="EMBL" id="TQL87017.1"/>
    </source>
</evidence>
<accession>A0A543BQB2</accession>
<feature type="transmembrane region" description="Helical" evidence="1">
    <location>
        <begin position="6"/>
        <end position="24"/>
    </location>
</feature>
<keyword evidence="3" id="KW-1185">Reference proteome</keyword>
<gene>
    <name evidence="2" type="ORF">FB560_2684</name>
</gene>
<keyword evidence="1" id="KW-0812">Transmembrane</keyword>
<evidence type="ECO:0000256" key="1">
    <source>
        <dbReference type="SAM" id="Phobius"/>
    </source>
</evidence>
<organism evidence="2 3">
    <name type="scientific">Microbacterium saperdae</name>
    <dbReference type="NCBI Taxonomy" id="69368"/>
    <lineage>
        <taxon>Bacteria</taxon>
        <taxon>Bacillati</taxon>
        <taxon>Actinomycetota</taxon>
        <taxon>Actinomycetes</taxon>
        <taxon>Micrococcales</taxon>
        <taxon>Microbacteriaceae</taxon>
        <taxon>Microbacterium</taxon>
    </lineage>
</organism>
<dbReference type="Proteomes" id="UP000317209">
    <property type="component" value="Unassembled WGS sequence"/>
</dbReference>
<dbReference type="AlphaFoldDB" id="A0A543BQB2"/>
<keyword evidence="1" id="KW-0472">Membrane</keyword>
<evidence type="ECO:0000313" key="3">
    <source>
        <dbReference type="Proteomes" id="UP000317209"/>
    </source>
</evidence>
<reference evidence="2 3" key="1">
    <citation type="submission" date="2019-06" db="EMBL/GenBank/DDBJ databases">
        <title>Sequencing the genomes of 1000 actinobacteria strains.</title>
        <authorList>
            <person name="Klenk H.-P."/>
        </authorList>
    </citation>
    <scope>NUCLEOTIDE SEQUENCE [LARGE SCALE GENOMIC DNA]</scope>
    <source>
        <strain evidence="2 3">DSM 20169</strain>
    </source>
</reference>
<proteinExistence type="predicted"/>
<protein>
    <submittedName>
        <fullName evidence="2">Uncharacterized protein</fullName>
    </submittedName>
</protein>
<comment type="caution">
    <text evidence="2">The sequence shown here is derived from an EMBL/GenBank/DDBJ whole genome shotgun (WGS) entry which is preliminary data.</text>
</comment>
<sequence>MLVAEWWWIAPVAAGGVTAGAIGVRRRSRSSGRRLAVDAARHDLKAAQIAIVEKRAAVKVARADVAHVSAERAARRASPEQVASAKRMLRDSERDVKAAAADIKARQARLQAARAAIPAKSAPRPLDRLRAEHDAIVVQWMQYETDPARQIAYPAMTDVKQPATAAYLRAAGRATDLRREAGDRPTPAEFAAYRDGVAHLARAFEIAEHAARVAAGERSAAPAWQDAAQDAISRSAEAIDRAAEAAASAFTAWTTRGRKPPRPPRDDG</sequence>
<keyword evidence="1" id="KW-1133">Transmembrane helix</keyword>